<evidence type="ECO:0000259" key="7">
    <source>
        <dbReference type="Pfam" id="PF00326"/>
    </source>
</evidence>
<gene>
    <name evidence="9" type="ORF">ABB28_05305</name>
</gene>
<dbReference type="Proteomes" id="UP000051386">
    <property type="component" value="Unassembled WGS sequence"/>
</dbReference>
<dbReference type="PANTHER" id="PTHR42881">
    <property type="entry name" value="PROLYL ENDOPEPTIDASE"/>
    <property type="match status" value="1"/>
</dbReference>
<feature type="domain" description="Peptidase S9 prolyl oligopeptidase catalytic" evidence="7">
    <location>
        <begin position="507"/>
        <end position="709"/>
    </location>
</feature>
<dbReference type="GO" id="GO:0004252">
    <property type="term" value="F:serine-type endopeptidase activity"/>
    <property type="evidence" value="ECO:0007669"/>
    <property type="project" value="UniProtKB-EC"/>
</dbReference>
<dbReference type="EC" id="3.4.21.26" evidence="2"/>
<evidence type="ECO:0000313" key="9">
    <source>
        <dbReference type="EMBL" id="KRG75328.1"/>
    </source>
</evidence>
<reference evidence="9 10" key="1">
    <citation type="submission" date="2015-05" db="EMBL/GenBank/DDBJ databases">
        <title>Genome sequencing and analysis of members of genus Stenotrophomonas.</title>
        <authorList>
            <person name="Patil P.P."/>
            <person name="Midha S."/>
            <person name="Patil P.B."/>
        </authorList>
    </citation>
    <scope>NUCLEOTIDE SEQUENCE [LARGE SCALE GENOMIC DNA]</scope>
    <source>
        <strain evidence="9 10">DSM 21508</strain>
    </source>
</reference>
<dbReference type="SUPFAM" id="SSF53474">
    <property type="entry name" value="alpha/beta-Hydrolases"/>
    <property type="match status" value="1"/>
</dbReference>
<feature type="chain" id="PRO_5006394943" description="prolyl oligopeptidase" evidence="6">
    <location>
        <begin position="27"/>
        <end position="717"/>
    </location>
</feature>
<dbReference type="Gene3D" id="3.40.50.1820">
    <property type="entry name" value="alpha/beta hydrolase"/>
    <property type="match status" value="1"/>
</dbReference>
<evidence type="ECO:0000313" key="10">
    <source>
        <dbReference type="Proteomes" id="UP000051386"/>
    </source>
</evidence>
<name>A0A0R0D1Y6_9GAMM</name>
<comment type="caution">
    <text evidence="9">The sequence shown here is derived from an EMBL/GenBank/DDBJ whole genome shotgun (WGS) entry which is preliminary data.</text>
</comment>
<protein>
    <recommendedName>
        <fullName evidence="2">prolyl oligopeptidase</fullName>
        <ecNumber evidence="2">3.4.21.26</ecNumber>
    </recommendedName>
</protein>
<dbReference type="AlphaFoldDB" id="A0A0R0D1Y6"/>
<keyword evidence="3" id="KW-0645">Protease</keyword>
<dbReference type="RefSeq" id="WP_057507632.1">
    <property type="nucleotide sequence ID" value="NZ_LDJK01000014.1"/>
</dbReference>
<dbReference type="Gene3D" id="2.130.10.120">
    <property type="entry name" value="Prolyl oligopeptidase, N-terminal domain"/>
    <property type="match status" value="1"/>
</dbReference>
<evidence type="ECO:0000256" key="2">
    <source>
        <dbReference type="ARBA" id="ARBA00011897"/>
    </source>
</evidence>
<evidence type="ECO:0000256" key="1">
    <source>
        <dbReference type="ARBA" id="ARBA00001070"/>
    </source>
</evidence>
<keyword evidence="6" id="KW-0732">Signal</keyword>
<dbReference type="GO" id="GO:0070012">
    <property type="term" value="F:oligopeptidase activity"/>
    <property type="evidence" value="ECO:0007669"/>
    <property type="project" value="TreeGrafter"/>
</dbReference>
<proteinExistence type="predicted"/>
<feature type="signal peptide" evidence="6">
    <location>
        <begin position="1"/>
        <end position="26"/>
    </location>
</feature>
<evidence type="ECO:0000256" key="5">
    <source>
        <dbReference type="ARBA" id="ARBA00022825"/>
    </source>
</evidence>
<keyword evidence="5" id="KW-0720">Serine protease</keyword>
<dbReference type="SUPFAM" id="SSF50993">
    <property type="entry name" value="Peptidase/esterase 'gauge' domain"/>
    <property type="match status" value="1"/>
</dbReference>
<evidence type="ECO:0000259" key="8">
    <source>
        <dbReference type="Pfam" id="PF02897"/>
    </source>
</evidence>
<dbReference type="InterPro" id="IPR002470">
    <property type="entry name" value="Peptidase_S9A"/>
</dbReference>
<dbReference type="InterPro" id="IPR029058">
    <property type="entry name" value="AB_hydrolase_fold"/>
</dbReference>
<dbReference type="Pfam" id="PF00326">
    <property type="entry name" value="Peptidase_S9"/>
    <property type="match status" value="1"/>
</dbReference>
<dbReference type="PATRIC" id="fig|517011.3.peg.531"/>
<feature type="domain" description="Peptidase S9A N-terminal" evidence="8">
    <location>
        <begin position="32"/>
        <end position="242"/>
    </location>
</feature>
<keyword evidence="4" id="KW-0378">Hydrolase</keyword>
<accession>A0A0R0D1Y6</accession>
<dbReference type="GO" id="GO:0005829">
    <property type="term" value="C:cytosol"/>
    <property type="evidence" value="ECO:0007669"/>
    <property type="project" value="TreeGrafter"/>
</dbReference>
<evidence type="ECO:0000256" key="4">
    <source>
        <dbReference type="ARBA" id="ARBA00022801"/>
    </source>
</evidence>
<dbReference type="PANTHER" id="PTHR42881:SF2">
    <property type="entry name" value="PROLYL ENDOPEPTIDASE"/>
    <property type="match status" value="1"/>
</dbReference>
<dbReference type="Pfam" id="PF02897">
    <property type="entry name" value="Peptidase_S9_N"/>
    <property type="match status" value="1"/>
</dbReference>
<keyword evidence="10" id="KW-1185">Reference proteome</keyword>
<organism evidence="9 10">
    <name type="scientific">Stenotrophomonas chelatiphaga</name>
    <dbReference type="NCBI Taxonomy" id="517011"/>
    <lineage>
        <taxon>Bacteria</taxon>
        <taxon>Pseudomonadati</taxon>
        <taxon>Pseudomonadota</taxon>
        <taxon>Gammaproteobacteria</taxon>
        <taxon>Lysobacterales</taxon>
        <taxon>Lysobacteraceae</taxon>
        <taxon>Stenotrophomonas</taxon>
    </lineage>
</organism>
<evidence type="ECO:0000256" key="6">
    <source>
        <dbReference type="SAM" id="SignalP"/>
    </source>
</evidence>
<comment type="catalytic activity">
    <reaction evidence="1">
        <text>Hydrolysis of Pro-|-Xaa &gt;&gt; Ala-|-Xaa in oligopeptides.</text>
        <dbReference type="EC" id="3.4.21.26"/>
    </reaction>
</comment>
<evidence type="ECO:0000256" key="3">
    <source>
        <dbReference type="ARBA" id="ARBA00022670"/>
    </source>
</evidence>
<dbReference type="InterPro" id="IPR023302">
    <property type="entry name" value="Pept_S9A_N"/>
</dbReference>
<sequence>MKRFTPRSLRAWMLAAVVLTCAPAVAQEIDDQWLEQPHGAKALEWARAKTAASQQAIRGLPVYAAVKAELASALATGAAEPDITLMGPRALRFLRNAAHPHGLLQVAMRDGQGVPGAWRTVLDVEKLRQEEGAPMELQAYDFTSSCLAPAFSRCLLRLSPGGGDEVELREFDLEQGRFVVDGFRTPKARAFAEWLGPDQIMVEHTAEGAPKTLAGWPASVRLWKRGQPLRDAREVYAAQPSDAIVQLSAVGEGAQRRGVIVRSINYSTFEVFAVGQDGQLQQAALPRTLKPMAVQASVGNQVVVQLGADEVVEGTAYPAETLLAWNTDPAVPAGRKVTRIYTPGGGDYLGGRSDIASAQGKLAFVVNRRLVPRVLLATPGEAGWKVEEALSGRPGDSISVRGGGSSKDDLIVATNGFVTPRRQELLRQGAPPTLLAKDPQWFDENSYVTEIRTATSRDGTTVDYYLLQPKSPARPGPQPLFMTGYGAFGISYRPGYFDYTVGGPAFKLWLDRGGSLAIPAIRGGGERGEAWHQAAIRKDRQRSYDDFIAVAEQLIAAGYTTPAQIGVFGMSNGGLLSATLGTQRPDLFGAVVSDVPLTDLIRMRHMGMGAAWINEYGDPDKADEAAAMLAYSPMQNVRSQTRYPPFLVTISTEDNRVGPGHARKLASRLYGVGAPVHFLEDEEGGHGVSDAFRNPELMALRMTFLIDALMPTDTGAQ</sequence>
<dbReference type="EMBL" id="LDJK01000014">
    <property type="protein sequence ID" value="KRG75328.1"/>
    <property type="molecule type" value="Genomic_DNA"/>
</dbReference>
<dbReference type="InterPro" id="IPR051167">
    <property type="entry name" value="Prolyl_oligopep/macrocyclase"/>
</dbReference>
<dbReference type="PRINTS" id="PR00862">
    <property type="entry name" value="PROLIGOPTASE"/>
</dbReference>
<dbReference type="GO" id="GO:0006508">
    <property type="term" value="P:proteolysis"/>
    <property type="evidence" value="ECO:0007669"/>
    <property type="project" value="UniProtKB-KW"/>
</dbReference>
<dbReference type="InterPro" id="IPR001375">
    <property type="entry name" value="Peptidase_S9_cat"/>
</dbReference>